<name>A0A834IQQ1_RHYFE</name>
<comment type="caution">
    <text evidence="1">The sequence shown here is derived from an EMBL/GenBank/DDBJ whole genome shotgun (WGS) entry which is preliminary data.</text>
</comment>
<evidence type="ECO:0000313" key="2">
    <source>
        <dbReference type="Proteomes" id="UP000625711"/>
    </source>
</evidence>
<gene>
    <name evidence="1" type="ORF">GWI33_001147</name>
</gene>
<dbReference type="Proteomes" id="UP000625711">
    <property type="component" value="Unassembled WGS sequence"/>
</dbReference>
<proteinExistence type="predicted"/>
<organism evidence="1 2">
    <name type="scientific">Rhynchophorus ferrugineus</name>
    <name type="common">Red palm weevil</name>
    <name type="synonym">Curculio ferrugineus</name>
    <dbReference type="NCBI Taxonomy" id="354439"/>
    <lineage>
        <taxon>Eukaryota</taxon>
        <taxon>Metazoa</taxon>
        <taxon>Ecdysozoa</taxon>
        <taxon>Arthropoda</taxon>
        <taxon>Hexapoda</taxon>
        <taxon>Insecta</taxon>
        <taxon>Pterygota</taxon>
        <taxon>Neoptera</taxon>
        <taxon>Endopterygota</taxon>
        <taxon>Coleoptera</taxon>
        <taxon>Polyphaga</taxon>
        <taxon>Cucujiformia</taxon>
        <taxon>Curculionidae</taxon>
        <taxon>Dryophthorinae</taxon>
        <taxon>Rhynchophorus</taxon>
    </lineage>
</organism>
<accession>A0A834IQQ1</accession>
<dbReference type="EMBL" id="JAACXV010000127">
    <property type="protein sequence ID" value="KAF7283222.1"/>
    <property type="molecule type" value="Genomic_DNA"/>
</dbReference>
<evidence type="ECO:0000313" key="1">
    <source>
        <dbReference type="EMBL" id="KAF7283222.1"/>
    </source>
</evidence>
<dbReference type="AlphaFoldDB" id="A0A834IQQ1"/>
<keyword evidence="2" id="KW-1185">Reference proteome</keyword>
<sequence length="155" mass="17905">MYCMERTQSTETTSYKPSIVSGIAAGDGERRASRGPIDGAVVKPVGIQFQYKWSPHSPSSHLSLRRHPHSDWELVSVSSHEATVHKIKRRHTLFNINMQQELQKNKRCEELGKKSTARRKRKSFLTNRRRNKYRDPNRNESWDCISAIGERDGTL</sequence>
<reference evidence="1" key="1">
    <citation type="submission" date="2020-08" db="EMBL/GenBank/DDBJ databases">
        <title>Genome sequencing and assembly of the red palm weevil Rhynchophorus ferrugineus.</title>
        <authorList>
            <person name="Dias G.B."/>
            <person name="Bergman C.M."/>
            <person name="Manee M."/>
        </authorList>
    </citation>
    <scope>NUCLEOTIDE SEQUENCE</scope>
    <source>
        <strain evidence="1">AA-2017</strain>
        <tissue evidence="1">Whole larva</tissue>
    </source>
</reference>
<protein>
    <submittedName>
        <fullName evidence="1">Uncharacterized protein</fullName>
    </submittedName>
</protein>